<proteinExistence type="predicted"/>
<feature type="domain" description="NACHT" evidence="1">
    <location>
        <begin position="273"/>
        <end position="397"/>
    </location>
</feature>
<protein>
    <recommendedName>
        <fullName evidence="1">NACHT domain-containing protein</fullName>
    </recommendedName>
</protein>
<dbReference type="PANTHER" id="PTHR46312">
    <property type="entry name" value="NACHT DOMAIN-CONTAINING PROTEIN"/>
    <property type="match status" value="1"/>
</dbReference>
<dbReference type="Proteomes" id="UP001445076">
    <property type="component" value="Unassembled WGS sequence"/>
</dbReference>
<dbReference type="Gene3D" id="3.40.50.300">
    <property type="entry name" value="P-loop containing nucleotide triphosphate hydrolases"/>
    <property type="match status" value="1"/>
</dbReference>
<organism evidence="2 3">
    <name type="scientific">Cherax quadricarinatus</name>
    <name type="common">Australian red claw crayfish</name>
    <dbReference type="NCBI Taxonomy" id="27406"/>
    <lineage>
        <taxon>Eukaryota</taxon>
        <taxon>Metazoa</taxon>
        <taxon>Ecdysozoa</taxon>
        <taxon>Arthropoda</taxon>
        <taxon>Crustacea</taxon>
        <taxon>Multicrustacea</taxon>
        <taxon>Malacostraca</taxon>
        <taxon>Eumalacostraca</taxon>
        <taxon>Eucarida</taxon>
        <taxon>Decapoda</taxon>
        <taxon>Pleocyemata</taxon>
        <taxon>Astacidea</taxon>
        <taxon>Parastacoidea</taxon>
        <taxon>Parastacidae</taxon>
        <taxon>Cherax</taxon>
    </lineage>
</organism>
<evidence type="ECO:0000313" key="3">
    <source>
        <dbReference type="Proteomes" id="UP001445076"/>
    </source>
</evidence>
<comment type="caution">
    <text evidence="2">The sequence shown here is derived from an EMBL/GenBank/DDBJ whole genome shotgun (WGS) entry which is preliminary data.</text>
</comment>
<dbReference type="SUPFAM" id="SSF52540">
    <property type="entry name" value="P-loop containing nucleoside triphosphate hydrolases"/>
    <property type="match status" value="1"/>
</dbReference>
<evidence type="ECO:0000259" key="1">
    <source>
        <dbReference type="PROSITE" id="PS50837"/>
    </source>
</evidence>
<gene>
    <name evidence="2" type="ORF">OTU49_017420</name>
</gene>
<keyword evidence="3" id="KW-1185">Reference proteome</keyword>
<accession>A0AAW0XFC7</accession>
<dbReference type="PANTHER" id="PTHR46312:SF2">
    <property type="entry name" value="NUCLEOTIDE-BINDING OLIGOMERIZATION DOMAIN-CONTAINING PROTEIN 2-LIKE"/>
    <property type="match status" value="1"/>
</dbReference>
<dbReference type="Pfam" id="PF05729">
    <property type="entry name" value="NACHT"/>
    <property type="match status" value="1"/>
</dbReference>
<reference evidence="2 3" key="1">
    <citation type="journal article" date="2024" name="BMC Genomics">
        <title>Genome assembly of redclaw crayfish (Cherax quadricarinatus) provides insights into its immune adaptation and hypoxia tolerance.</title>
        <authorList>
            <person name="Liu Z."/>
            <person name="Zheng J."/>
            <person name="Li H."/>
            <person name="Fang K."/>
            <person name="Wang S."/>
            <person name="He J."/>
            <person name="Zhou D."/>
            <person name="Weng S."/>
            <person name="Chi M."/>
            <person name="Gu Z."/>
            <person name="He J."/>
            <person name="Li F."/>
            <person name="Wang M."/>
        </authorList>
    </citation>
    <scope>NUCLEOTIDE SEQUENCE [LARGE SCALE GENOMIC DNA]</scope>
    <source>
        <strain evidence="2">ZL_2023a</strain>
    </source>
</reference>
<dbReference type="InterPro" id="IPR027417">
    <property type="entry name" value="P-loop_NTPase"/>
</dbReference>
<dbReference type="InterPro" id="IPR007111">
    <property type="entry name" value="NACHT_NTPase"/>
</dbReference>
<evidence type="ECO:0000313" key="2">
    <source>
        <dbReference type="EMBL" id="KAK8739059.1"/>
    </source>
</evidence>
<dbReference type="AlphaFoldDB" id="A0AAW0XFC7"/>
<name>A0AAW0XFC7_CHEQU</name>
<sequence>MSFSRGVSEADPRFFKLYKVLVSEGRHVLFLIFRWGCDEMEVIKMEFERRHLRNPKTSDEERKKYCTGDEFDITLVYASIKKHCVYLAKSEADEWKEGDNTKLESVCTSIKNFRNNFIHSPPDIHNDEVMNNILHELQKHLENAIMLGGDCYGRDQSEIDSNIQEVRNNIAEIMNSYLYSADFEQYNSEINKLREEKKDIVREMGKCELLSEYEKLSKIDPASFISGRNTLQVSKVFTRLEVTRNQVNNASYSEDVDYETLLELTTEDGSMPVITLVEGEAGAGKTTLAKLILDKWSAGEKSTFDGLHKYNLVLYTEARNRCVSSFISLLSVLMPKASYNLTEEDLLKSVLDLRVLLIFDGLDELNPASEKLLNELLHKHVRGSDGNLRLLITTRPNMLPEIPSLLHNQLRVHTRLKGIKQENRVEFIRKLHEEMSNNGQSTQNTDKLVDFMKQSETRLSEHFRLPLNLTLLTYLWASDPEHVNSLTTATDLYISLHKLIQSRLLTRLKENRGVVTLPSGKLEKKCDEFLKTLYQVSLETHSLGHIQLSNNSAKILHYKCEELELPCDDMFSAFLSVENEWTAFGYKTLFMPHKSIMEFYAAFRIFLSIVEKIDVESVKRDVEALGQKYNLPKEISASSLATILEDKKISKSLNCIMKDLGIDLNSVKLSDYQNVFLHLSGLLAHKYSTVLEKYAEELVDLLKNAKLKEAQWLNLVMETRCNDKMAALIAQQIISQLVVRDGHTGAALKMFDYLEPNVPVQIILENEVRYIPQLNELLDDLSRRECFVQLILKHQWKHNQYGTSDSLLQRLVNETGNSECRVSHFTGNLRSLAEIPVTITHLRITLVNDKQATVICEELIRLVKKQKLDYLGVHVMKEVSPKALIPLPVVKAKVNECGTLWLSDVKDDQVDKACVVIRALLPPQGQYQSIMFPRSSIHVNKCEELLSELARLEVRVKDKGGIRLSSPAIDNNRLYELKELAHQKLNCEFYCSDELSMW</sequence>
<dbReference type="PROSITE" id="PS50837">
    <property type="entry name" value="NACHT"/>
    <property type="match status" value="1"/>
</dbReference>
<dbReference type="EMBL" id="JARKIK010000038">
    <property type="protein sequence ID" value="KAK8739059.1"/>
    <property type="molecule type" value="Genomic_DNA"/>
</dbReference>